<protein>
    <recommendedName>
        <fullName evidence="1">NB-ARC domain-containing protein</fullName>
    </recommendedName>
</protein>
<gene>
    <name evidence="2" type="ORF">ASZ90_010449</name>
</gene>
<dbReference type="InterPro" id="IPR002182">
    <property type="entry name" value="NB-ARC"/>
</dbReference>
<dbReference type="InterPro" id="IPR011990">
    <property type="entry name" value="TPR-like_helical_dom_sf"/>
</dbReference>
<dbReference type="SUPFAM" id="SSF48452">
    <property type="entry name" value="TPR-like"/>
    <property type="match status" value="1"/>
</dbReference>
<dbReference type="InterPro" id="IPR027417">
    <property type="entry name" value="P-loop_NTPase"/>
</dbReference>
<dbReference type="SMART" id="SM00386">
    <property type="entry name" value="HAT"/>
    <property type="match status" value="2"/>
</dbReference>
<evidence type="ECO:0000259" key="1">
    <source>
        <dbReference type="Pfam" id="PF00931"/>
    </source>
</evidence>
<feature type="domain" description="NB-ARC" evidence="1">
    <location>
        <begin position="346"/>
        <end position="522"/>
    </location>
</feature>
<accession>A0A0W8FG15</accession>
<comment type="caution">
    <text evidence="2">The sequence shown here is derived from an EMBL/GenBank/DDBJ whole genome shotgun (WGS) entry which is preliminary data.</text>
</comment>
<reference evidence="2" key="1">
    <citation type="journal article" date="2015" name="Proc. Natl. Acad. Sci. U.S.A.">
        <title>Networks of energetic and metabolic interactions define dynamics in microbial communities.</title>
        <authorList>
            <person name="Embree M."/>
            <person name="Liu J.K."/>
            <person name="Al-Bassam M.M."/>
            <person name="Zengler K."/>
        </authorList>
    </citation>
    <scope>NUCLEOTIDE SEQUENCE</scope>
</reference>
<dbReference type="Gene3D" id="1.25.40.10">
    <property type="entry name" value="Tetratricopeptide repeat domain"/>
    <property type="match status" value="1"/>
</dbReference>
<dbReference type="EMBL" id="LNQE01001254">
    <property type="protein sequence ID" value="KUG19815.1"/>
    <property type="molecule type" value="Genomic_DNA"/>
</dbReference>
<dbReference type="Pfam" id="PF00931">
    <property type="entry name" value="NB-ARC"/>
    <property type="match status" value="1"/>
</dbReference>
<dbReference type="Gene3D" id="3.40.50.300">
    <property type="entry name" value="P-loop containing nucleotide triphosphate hydrolases"/>
    <property type="match status" value="1"/>
</dbReference>
<sequence length="981" mass="113782">MGLIINLDGAVQEINKATSNIEIVEAINRFTEEFYKTLGILLYIRYRQSIKENNVQICSDITHLVQDYFQKPTFESWMRLAQNCYTVFSPTNDLFVERLNKSLNKQFPQDSVEDVRQIVTEIYRLKSSSISLPRKIQYGWFLEKMKELRNFRAHHWDNNVILDPLVKHGIKGAVITTVSDIFNDVEIRIIKPESIEKEHINAYHWDSRSGTFSRIRVDETSLLPEGLAKTYVVFPDENDLFLNPTNLIHLDDKEDRIYVYGSMQNNHSAYFTSLPRSGGIKKEKMPFKGHDDVFSLSQIETQKDLIRLTLKQKFGQIRQDGGLIHNFPDLCEYYVGRPKKELELLERLKHPRVFSISLSGGGGYGKTELVKKVVWDIVTNPELKEIECLQYDIIIWVSAKETQFEKGRINEFNSSFHSLEDFLDCILYVTNNLQYIDQSEEDKRRLICEILNCYESTLLVIDNLETVADKNSLWSYLDSLLRDVKSGIKIVITSRVDDYTFGQYVIPVGSMEDDEAQQLISEQLERLGLQNRYSNAPALKQIATISAKSPLLIIFVVQLLARGYTLNELSKGDIEAYEQALNFICDFQWRELSGLARDILMAVTVANGMCSFSQVRQMCNIVDNTEFLSAKEELTQRSFIVQSELENSVLSLLPPICTFVKHKLIEYPHKEEEFATQWKILNIGQDQISKGPGPNSAFPCDTDEIRLRQLIQKAESFIRIGSITYAHEYYNKCVQFFPENAIAWRELAEFEFKYLEDDDKARSSFQKAIEFDPDNPITFTKIAYWEQLRGTEQQVAQYILKSIDYNKKALSLYTDERSKRTVRDHIGSSYLKLGEIEKNIGQLANYPDKQNHFIMADEYVKLAIKIFEDNIIDRAQSDDDLYHNAIDYNYLALAYPRVARGDQKNADYFYQSALVCLVRGFEAKSDYDRLLYTLGDHNIKRILKSKYKIIVDGVDRNIVKKKVISIAERIEDDFNKMRLKV</sequence>
<evidence type="ECO:0000313" key="2">
    <source>
        <dbReference type="EMBL" id="KUG19815.1"/>
    </source>
</evidence>
<dbReference type="InterPro" id="IPR003107">
    <property type="entry name" value="HAT"/>
</dbReference>
<name>A0A0W8FG15_9ZZZZ</name>
<dbReference type="AlphaFoldDB" id="A0A0W8FG15"/>
<proteinExistence type="predicted"/>
<dbReference type="GO" id="GO:0006396">
    <property type="term" value="P:RNA processing"/>
    <property type="evidence" value="ECO:0007669"/>
    <property type="project" value="InterPro"/>
</dbReference>
<dbReference type="GO" id="GO:0043531">
    <property type="term" value="F:ADP binding"/>
    <property type="evidence" value="ECO:0007669"/>
    <property type="project" value="InterPro"/>
</dbReference>
<organism evidence="2">
    <name type="scientific">hydrocarbon metagenome</name>
    <dbReference type="NCBI Taxonomy" id="938273"/>
    <lineage>
        <taxon>unclassified sequences</taxon>
        <taxon>metagenomes</taxon>
        <taxon>ecological metagenomes</taxon>
    </lineage>
</organism>
<dbReference type="SUPFAM" id="SSF52540">
    <property type="entry name" value="P-loop containing nucleoside triphosphate hydrolases"/>
    <property type="match status" value="1"/>
</dbReference>